<feature type="domain" description="PapC-like C-terminal" evidence="10">
    <location>
        <begin position="781"/>
        <end position="844"/>
    </location>
</feature>
<reference evidence="13" key="1">
    <citation type="submission" date="2017-06" db="EMBL/GenBank/DDBJ databases">
        <authorList>
            <person name="Varghese N."/>
            <person name="Submissions S."/>
        </authorList>
    </citation>
    <scope>NUCLEOTIDE SEQUENCE [LARGE SCALE GENOMIC DNA]</scope>
    <source>
        <strain evidence="13">ANC 5114</strain>
    </source>
</reference>
<dbReference type="RefSeq" id="WP_088822404.1">
    <property type="nucleotide sequence ID" value="NZ_FZLN01000001.1"/>
</dbReference>
<feature type="signal peptide" evidence="9">
    <location>
        <begin position="1"/>
        <end position="29"/>
    </location>
</feature>
<dbReference type="SUPFAM" id="SSF141729">
    <property type="entry name" value="FimD N-terminal domain-like"/>
    <property type="match status" value="1"/>
</dbReference>
<accession>A0A217ED05</accession>
<evidence type="ECO:0000259" key="11">
    <source>
        <dbReference type="Pfam" id="PF13954"/>
    </source>
</evidence>
<evidence type="ECO:0000259" key="10">
    <source>
        <dbReference type="Pfam" id="PF13953"/>
    </source>
</evidence>
<dbReference type="EMBL" id="FZLN01000001">
    <property type="protein sequence ID" value="SNQ28388.1"/>
    <property type="molecule type" value="Genomic_DNA"/>
</dbReference>
<dbReference type="InterPro" id="IPR025885">
    <property type="entry name" value="PapC_N"/>
</dbReference>
<evidence type="ECO:0000256" key="6">
    <source>
        <dbReference type="ARBA" id="ARBA00022729"/>
    </source>
</evidence>
<keyword evidence="13" id="KW-1185">Reference proteome</keyword>
<dbReference type="FunFam" id="2.60.40.3110:FF:000001">
    <property type="entry name" value="Putative fimbrial outer membrane usher"/>
    <property type="match status" value="1"/>
</dbReference>
<dbReference type="FunFam" id="2.60.40.2610:FF:000001">
    <property type="entry name" value="Outer membrane fimbrial usher protein"/>
    <property type="match status" value="1"/>
</dbReference>
<name>A0A217ED05_9GAMM</name>
<dbReference type="Proteomes" id="UP000243463">
    <property type="component" value="Unassembled WGS sequence"/>
</dbReference>
<keyword evidence="7" id="KW-0472">Membrane</keyword>
<dbReference type="Pfam" id="PF13954">
    <property type="entry name" value="PapC_N"/>
    <property type="match status" value="1"/>
</dbReference>
<keyword evidence="8" id="KW-0998">Cell outer membrane</keyword>
<evidence type="ECO:0000256" key="7">
    <source>
        <dbReference type="ARBA" id="ARBA00023136"/>
    </source>
</evidence>
<protein>
    <submittedName>
        <fullName evidence="12">Outer membrane usher protein</fullName>
    </submittedName>
</protein>
<keyword evidence="6 9" id="KW-0732">Signal</keyword>
<dbReference type="InterPro" id="IPR042186">
    <property type="entry name" value="FimD_plug_dom"/>
</dbReference>
<dbReference type="OrthoDB" id="6554712at2"/>
<feature type="chain" id="PRO_5013256547" evidence="9">
    <location>
        <begin position="30"/>
        <end position="860"/>
    </location>
</feature>
<evidence type="ECO:0000313" key="12">
    <source>
        <dbReference type="EMBL" id="SNQ28388.1"/>
    </source>
</evidence>
<dbReference type="Pfam" id="PF13953">
    <property type="entry name" value="PapC_C"/>
    <property type="match status" value="1"/>
</dbReference>
<feature type="domain" description="PapC N-terminal" evidence="11">
    <location>
        <begin position="32"/>
        <end position="181"/>
    </location>
</feature>
<dbReference type="Gene3D" id="2.60.40.2070">
    <property type="match status" value="1"/>
</dbReference>
<evidence type="ECO:0000256" key="4">
    <source>
        <dbReference type="ARBA" id="ARBA00022452"/>
    </source>
</evidence>
<dbReference type="GO" id="GO:0009297">
    <property type="term" value="P:pilus assembly"/>
    <property type="evidence" value="ECO:0007669"/>
    <property type="project" value="InterPro"/>
</dbReference>
<dbReference type="InterPro" id="IPR043142">
    <property type="entry name" value="PapC-like_C_sf"/>
</dbReference>
<dbReference type="GO" id="GO:0009279">
    <property type="term" value="C:cell outer membrane"/>
    <property type="evidence" value="ECO:0007669"/>
    <property type="project" value="UniProtKB-SubCell"/>
</dbReference>
<dbReference type="Gene3D" id="3.10.20.410">
    <property type="match status" value="1"/>
</dbReference>
<dbReference type="InterPro" id="IPR000015">
    <property type="entry name" value="Fimb_usher"/>
</dbReference>
<evidence type="ECO:0000256" key="8">
    <source>
        <dbReference type="ARBA" id="ARBA00023237"/>
    </source>
</evidence>
<dbReference type="GO" id="GO:0015473">
    <property type="term" value="F:fimbrial usher porin activity"/>
    <property type="evidence" value="ECO:0007669"/>
    <property type="project" value="InterPro"/>
</dbReference>
<keyword evidence="5" id="KW-0812">Transmembrane</keyword>
<sequence length="860" mass="95800">MVKLKFPRKTLYLNIILCSLALSKNLAYAQDYFNPALLLNTEGSNIADLSNFEEGYQLPGNYRVNVYINDNLAVNKELNFYQTAKSDSVSGGLAPCIDSKWLLSLGVKVYDFPDQETLARQSCIDIKKYVPEASVNYNFNLQRLDMSIPQIWIRSDARGYIPPSEWDEGITAAYLNYNLNGNSSDKSDSVFVSLNSGFNIGGFRFRNFSTYNYMNHHTENIHRSRWNSVQNYVEKSIIPLKSELVIGDSTINNNIFESMGFRGVRLYSSEAMLPISMQGYAPVVRGIANSKSTITIRQNGYIVYQTNVNPGPFEINDLTSMALSGDLDVTVEETMGAIQHFIVPYSGIPMLLREGRLVFDLTAGQFRSGNRDQDNPTFFQGTLSRGLKNGVTVFGGTQIASKYRAGLLGIGKNMGHWGALSFDMTHANSTLPNHEKSQGQSYRLLYSKSLNELGTTIQILGYRYSTKGFYNLNEVAYKSMEQLEPEKKFDEFGNSFYDPSSYYNLSFTKKGRFQVSVNQNIGKYGSLYASANYQSYWNAPKDSKSYQIGYANAFKYFTLSLSWAMQDSPNIFNKKTNTIAASISMPLNAFFGKRDRVNNEVYSNSSVVRNSYGSNSIQTGLNGTLGEDRQFSYNVQQGRNSQTGAFGIAAAHVDTKYGSAGANYSFSDGGKDKSLNYDFSGGLILHSGGITFGQTLGDTNILIDAQGAKNVKVENSTNIYTDSRGYAIVPFAENYRLNRVALEADSMNEQTEILNNVQNLVPMKGAIVRARFDTRIGHRALITLKHLNEYVPYGSTITEESQKVSSIVGKDGQAYLSGLKDEGTLKISWGTSETENCNAKYKFDKDTSDVGITKLQLNCQ</sequence>
<gene>
    <name evidence="12" type="ORF">SAMN05444584_0307</name>
</gene>
<dbReference type="Gene3D" id="2.60.40.3110">
    <property type="match status" value="1"/>
</dbReference>
<evidence type="ECO:0000313" key="13">
    <source>
        <dbReference type="Proteomes" id="UP000243463"/>
    </source>
</evidence>
<dbReference type="PANTHER" id="PTHR30451:SF6">
    <property type="entry name" value="OUTER MEMBRANE USHER PROTEIN SFMD"/>
    <property type="match status" value="1"/>
</dbReference>
<evidence type="ECO:0000256" key="1">
    <source>
        <dbReference type="ARBA" id="ARBA00004571"/>
    </source>
</evidence>
<organism evidence="12 13">
    <name type="scientific">Acinetobacter apis</name>
    <dbReference type="NCBI Taxonomy" id="1229165"/>
    <lineage>
        <taxon>Bacteria</taxon>
        <taxon>Pseudomonadati</taxon>
        <taxon>Pseudomonadota</taxon>
        <taxon>Gammaproteobacteria</taxon>
        <taxon>Moraxellales</taxon>
        <taxon>Moraxellaceae</taxon>
        <taxon>Acinetobacter</taxon>
    </lineage>
</organism>
<dbReference type="PANTHER" id="PTHR30451">
    <property type="entry name" value="OUTER MEMBRANE USHER PROTEIN"/>
    <property type="match status" value="1"/>
</dbReference>
<dbReference type="AlphaFoldDB" id="A0A217ED05"/>
<dbReference type="InterPro" id="IPR025949">
    <property type="entry name" value="PapC-like_C"/>
</dbReference>
<evidence type="ECO:0000256" key="2">
    <source>
        <dbReference type="ARBA" id="ARBA00008064"/>
    </source>
</evidence>
<evidence type="ECO:0000256" key="5">
    <source>
        <dbReference type="ARBA" id="ARBA00022692"/>
    </source>
</evidence>
<evidence type="ECO:0000256" key="9">
    <source>
        <dbReference type="SAM" id="SignalP"/>
    </source>
</evidence>
<keyword evidence="4" id="KW-1134">Transmembrane beta strand</keyword>
<proteinExistence type="inferred from homology"/>
<dbReference type="Pfam" id="PF00577">
    <property type="entry name" value="Usher"/>
    <property type="match status" value="1"/>
</dbReference>
<comment type="similarity">
    <text evidence="2">Belongs to the fimbrial export usher family.</text>
</comment>
<dbReference type="Gene3D" id="2.60.40.2610">
    <property type="entry name" value="Outer membrane usher protein FimD, plug domain"/>
    <property type="match status" value="1"/>
</dbReference>
<keyword evidence="3" id="KW-0813">Transport</keyword>
<comment type="subcellular location">
    <subcellularLocation>
        <location evidence="1">Cell outer membrane</location>
        <topology evidence="1">Multi-pass membrane protein</topology>
    </subcellularLocation>
</comment>
<dbReference type="InterPro" id="IPR037224">
    <property type="entry name" value="PapC_N_sf"/>
</dbReference>
<evidence type="ECO:0000256" key="3">
    <source>
        <dbReference type="ARBA" id="ARBA00022448"/>
    </source>
</evidence>